<accession>W7JE01</accession>
<name>W7JE01_9PSEU</name>
<gene>
    <name evidence="1" type="ORF">UO65_0540</name>
</gene>
<comment type="caution">
    <text evidence="1">The sequence shown here is derived from an EMBL/GenBank/DDBJ whole genome shotgun (WGS) entry which is preliminary data.</text>
</comment>
<dbReference type="AlphaFoldDB" id="W7JE01"/>
<reference evidence="1 2" key="1">
    <citation type="journal article" date="2014" name="Genome Announc.">
        <title>Draft Genome Sequence of the Antitrypanosomally Active Sponge-Associated Bacterium Actinokineospora sp. Strain EG49.</title>
        <authorList>
            <person name="Harjes J."/>
            <person name="Ryu T."/>
            <person name="Abdelmohsen U.R."/>
            <person name="Moitinho-Silva L."/>
            <person name="Horn H."/>
            <person name="Ravasi T."/>
            <person name="Hentschel U."/>
        </authorList>
    </citation>
    <scope>NUCLEOTIDE SEQUENCE [LARGE SCALE GENOMIC DNA]</scope>
    <source>
        <strain evidence="1 2">EG49</strain>
    </source>
</reference>
<keyword evidence="2" id="KW-1185">Reference proteome</keyword>
<proteinExistence type="predicted"/>
<evidence type="ECO:0000313" key="1">
    <source>
        <dbReference type="EMBL" id="EWC64214.1"/>
    </source>
</evidence>
<dbReference type="Proteomes" id="UP000019277">
    <property type="component" value="Unassembled WGS sequence"/>
</dbReference>
<dbReference type="EMBL" id="AYXG01000020">
    <property type="protein sequence ID" value="EWC64214.1"/>
    <property type="molecule type" value="Genomic_DNA"/>
</dbReference>
<protein>
    <submittedName>
        <fullName evidence="1">Mobile element protein</fullName>
    </submittedName>
</protein>
<evidence type="ECO:0000313" key="2">
    <source>
        <dbReference type="Proteomes" id="UP000019277"/>
    </source>
</evidence>
<organism evidence="1 2">
    <name type="scientific">Actinokineospora spheciospongiae</name>
    <dbReference type="NCBI Taxonomy" id="909613"/>
    <lineage>
        <taxon>Bacteria</taxon>
        <taxon>Bacillati</taxon>
        <taxon>Actinomycetota</taxon>
        <taxon>Actinomycetes</taxon>
        <taxon>Pseudonocardiales</taxon>
        <taxon>Pseudonocardiaceae</taxon>
        <taxon>Actinokineospora</taxon>
    </lineage>
</organism>
<sequence>MLTGPRTEVWGARYPAVIRLWKNAWAEFVPFPAFDLAVGRE</sequence>